<evidence type="ECO:0000313" key="2">
    <source>
        <dbReference type="Proteomes" id="UP000676079"/>
    </source>
</evidence>
<accession>A0ABX8BHW7</accession>
<dbReference type="RefSeq" id="WP_220562576.1">
    <property type="nucleotide sequence ID" value="NZ_CP074133.1"/>
</dbReference>
<dbReference type="EMBL" id="CP074133">
    <property type="protein sequence ID" value="QUX21355.1"/>
    <property type="molecule type" value="Genomic_DNA"/>
</dbReference>
<sequence length="147" mass="16078">MEQWVTEDDIHAARTRLEEGHPGWERPSAFAVGRERDGEPAFPVVNVPGAMHGLPAVVLGRVLGHTRGTAVYDLTAEDLRAAERGLAPAQACTVFDHPNLFAWRDLLDDLRDTDRLFAVFVQDPADPPVDGRDLAFRRAAGKATGGR</sequence>
<keyword evidence="2" id="KW-1185">Reference proteome</keyword>
<name>A0ABX8BHW7_9ACTN</name>
<dbReference type="Proteomes" id="UP000676079">
    <property type="component" value="Chromosome"/>
</dbReference>
<gene>
    <name evidence="1" type="ORF">KGD84_23450</name>
</gene>
<proteinExistence type="predicted"/>
<reference evidence="1 2" key="1">
    <citation type="submission" date="2021-05" db="EMBL/GenBank/DDBJ databases">
        <title>Direct Submission.</title>
        <authorList>
            <person name="Li K."/>
            <person name="Gao J."/>
        </authorList>
    </citation>
    <scope>NUCLEOTIDE SEQUENCE [LARGE SCALE GENOMIC DNA]</scope>
    <source>
        <strain evidence="1 2">Mg02</strain>
    </source>
</reference>
<protein>
    <submittedName>
        <fullName evidence="1">Uncharacterized protein</fullName>
    </submittedName>
</protein>
<evidence type="ECO:0000313" key="1">
    <source>
        <dbReference type="EMBL" id="QUX21355.1"/>
    </source>
</evidence>
<organism evidence="1 2">
    <name type="scientific">Nocardiopsis changdeensis</name>
    <dbReference type="NCBI Taxonomy" id="2831969"/>
    <lineage>
        <taxon>Bacteria</taxon>
        <taxon>Bacillati</taxon>
        <taxon>Actinomycetota</taxon>
        <taxon>Actinomycetes</taxon>
        <taxon>Streptosporangiales</taxon>
        <taxon>Nocardiopsidaceae</taxon>
        <taxon>Nocardiopsis</taxon>
    </lineage>
</organism>